<organism evidence="1 2">
    <name type="scientific">Streptococcus danieliae</name>
    <dbReference type="NCBI Taxonomy" id="747656"/>
    <lineage>
        <taxon>Bacteria</taxon>
        <taxon>Bacillati</taxon>
        <taxon>Bacillota</taxon>
        <taxon>Bacilli</taxon>
        <taxon>Lactobacillales</taxon>
        <taxon>Streptococcaceae</taxon>
        <taxon>Streptococcus</taxon>
    </lineage>
</organism>
<dbReference type="AlphaFoldDB" id="A0A7X3G9V9"/>
<name>A0A7X3G9V9_9STRE</name>
<reference evidence="1 2" key="1">
    <citation type="submission" date="2019-12" db="EMBL/GenBank/DDBJ databases">
        <title>Microbes associate with the intestines of laboratory mice.</title>
        <authorList>
            <person name="Navarre W."/>
            <person name="Wong E."/>
        </authorList>
    </citation>
    <scope>NUCLEOTIDE SEQUENCE [LARGE SCALE GENOMIC DNA]</scope>
    <source>
        <strain evidence="1 2">NM51_B2-22</strain>
    </source>
</reference>
<dbReference type="RefSeq" id="WP_160333487.1">
    <property type="nucleotide sequence ID" value="NZ_WSRS01000138.1"/>
</dbReference>
<comment type="caution">
    <text evidence="1">The sequence shown here is derived from an EMBL/GenBank/DDBJ whole genome shotgun (WGS) entry which is preliminary data.</text>
</comment>
<proteinExistence type="predicted"/>
<dbReference type="EMBL" id="WSRS01000138">
    <property type="protein sequence ID" value="MVX59752.1"/>
    <property type="molecule type" value="Genomic_DNA"/>
</dbReference>
<accession>A0A7X3G9V9</accession>
<evidence type="ECO:0008006" key="3">
    <source>
        <dbReference type="Google" id="ProtNLM"/>
    </source>
</evidence>
<dbReference type="Proteomes" id="UP000461595">
    <property type="component" value="Unassembled WGS sequence"/>
</dbReference>
<evidence type="ECO:0000313" key="2">
    <source>
        <dbReference type="Proteomes" id="UP000461595"/>
    </source>
</evidence>
<gene>
    <name evidence="1" type="ORF">E5983_08980</name>
</gene>
<sequence>MDESDLFCSIDRLTILAEPKNEKRLSWVHRVLKRVLMTELSDSTNLFVDEMGDTVMSPYGVAYGVRDEYGEIEFKENLIYCEILERGGYVDLRYDFNPNSLKKWDVEWVWNVVRNVLDEFGSEYRLSRFDLAIDVINTPEIFELKCTRQGVTRKLLFGRSGALETIYWGSRQSDVQVRLYNKLKEMKSYERAELDESIKSFWRLEMQMRTKKIDRTLAQEFSDRLDGFSLVPVSALDLKPELKRFAMLLESDGDVAVWYPEVDERTLRRWKAKVRKAREDFDDDAYRKVLKNALHNQMQDIKSELDKYVDVYLGF</sequence>
<dbReference type="OrthoDB" id="2240478at2"/>
<protein>
    <recommendedName>
        <fullName evidence="3">Replication initiation factor</fullName>
    </recommendedName>
</protein>
<evidence type="ECO:0000313" key="1">
    <source>
        <dbReference type="EMBL" id="MVX59752.1"/>
    </source>
</evidence>